<dbReference type="PANTHER" id="PTHR10906">
    <property type="entry name" value="SECY/SEC61-ALPHA FAMILY MEMBER"/>
    <property type="match status" value="1"/>
</dbReference>
<evidence type="ECO:0000256" key="4">
    <source>
        <dbReference type="ARBA" id="ARBA00022692"/>
    </source>
</evidence>
<evidence type="ECO:0000256" key="5">
    <source>
        <dbReference type="ARBA" id="ARBA00022927"/>
    </source>
</evidence>
<feature type="non-terminal residue" evidence="10">
    <location>
        <position position="282"/>
    </location>
</feature>
<dbReference type="AlphaFoldDB" id="X1END4"/>
<feature type="transmembrane region" description="Helical" evidence="9">
    <location>
        <begin position="71"/>
        <end position="93"/>
    </location>
</feature>
<evidence type="ECO:0000256" key="2">
    <source>
        <dbReference type="ARBA" id="ARBA00005751"/>
    </source>
</evidence>
<reference evidence="10" key="1">
    <citation type="journal article" date="2014" name="Front. Microbiol.">
        <title>High frequency of phylogenetically diverse reductive dehalogenase-homologous genes in deep subseafloor sedimentary metagenomes.</title>
        <authorList>
            <person name="Kawai M."/>
            <person name="Futagami T."/>
            <person name="Toyoda A."/>
            <person name="Takaki Y."/>
            <person name="Nishi S."/>
            <person name="Hori S."/>
            <person name="Arai W."/>
            <person name="Tsubouchi T."/>
            <person name="Morono Y."/>
            <person name="Uchiyama I."/>
            <person name="Ito T."/>
            <person name="Fujiyama A."/>
            <person name="Inagaki F."/>
            <person name="Takami H."/>
        </authorList>
    </citation>
    <scope>NUCLEOTIDE SEQUENCE</scope>
    <source>
        <strain evidence="10">Expedition CK06-06</strain>
    </source>
</reference>
<dbReference type="EMBL" id="BARU01002789">
    <property type="protein sequence ID" value="GAH18614.1"/>
    <property type="molecule type" value="Genomic_DNA"/>
</dbReference>
<evidence type="ECO:0000256" key="7">
    <source>
        <dbReference type="ARBA" id="ARBA00023010"/>
    </source>
</evidence>
<dbReference type="InterPro" id="IPR002208">
    <property type="entry name" value="SecY/SEC61-alpha"/>
</dbReference>
<feature type="transmembrane region" description="Helical" evidence="9">
    <location>
        <begin position="213"/>
        <end position="233"/>
    </location>
</feature>
<comment type="similarity">
    <text evidence="2">Belongs to the SecY/SEC61-alpha family.</text>
</comment>
<evidence type="ECO:0000256" key="9">
    <source>
        <dbReference type="SAM" id="Phobius"/>
    </source>
</evidence>
<gene>
    <name evidence="10" type="ORF">S03H2_06393</name>
</gene>
<evidence type="ECO:0000313" key="10">
    <source>
        <dbReference type="EMBL" id="GAH18614.1"/>
    </source>
</evidence>
<organism evidence="10">
    <name type="scientific">marine sediment metagenome</name>
    <dbReference type="NCBI Taxonomy" id="412755"/>
    <lineage>
        <taxon>unclassified sequences</taxon>
        <taxon>metagenomes</taxon>
        <taxon>ecological metagenomes</taxon>
    </lineage>
</organism>
<dbReference type="Gene3D" id="1.10.3370.10">
    <property type="entry name" value="SecY subunit domain"/>
    <property type="match status" value="1"/>
</dbReference>
<dbReference type="GO" id="GO:0016020">
    <property type="term" value="C:membrane"/>
    <property type="evidence" value="ECO:0007669"/>
    <property type="project" value="UniProtKB-SubCell"/>
</dbReference>
<keyword evidence="8 9" id="KW-0472">Membrane</keyword>
<evidence type="ECO:0000256" key="8">
    <source>
        <dbReference type="ARBA" id="ARBA00023136"/>
    </source>
</evidence>
<feature type="transmembrane region" description="Helical" evidence="9">
    <location>
        <begin position="148"/>
        <end position="168"/>
    </location>
</feature>
<feature type="transmembrane region" description="Helical" evidence="9">
    <location>
        <begin position="175"/>
        <end position="193"/>
    </location>
</feature>
<dbReference type="HAMAP" id="MF_01465">
    <property type="entry name" value="SecY"/>
    <property type="match status" value="1"/>
</dbReference>
<protein>
    <recommendedName>
        <fullName evidence="11">Translocon Sec61/SecY plug domain-containing protein</fullName>
    </recommendedName>
</protein>
<keyword evidence="7" id="KW-0811">Translocation</keyword>
<sequence length="282" mass="30874">MLERFQNIFRIPELRRRILFTLGVFVVFRFGIFVPIPGINVDALARSAIFETGAFGLMNIFGGGALSRMSIFAMGIMPYISTSIIMQLLTVAIPQLEQLSKQGEEGRRKITQITRYATLPIGAIQAITLAYMIQNMENGAFVIIRGPAFIFSTVVTLLAGTIFIMWLGEKITERGIGNGISLIIFAGIVAQLRPAAGSISSLLSVGEITPFRIFLFALISIFVIAAVVVIYEAERRIPIRYARRIVGRKVYGGQTSYIPIRVGGVGVIAIIFAIAILILPST</sequence>
<dbReference type="Pfam" id="PF00344">
    <property type="entry name" value="SecY"/>
    <property type="match status" value="1"/>
</dbReference>
<comment type="caution">
    <text evidence="10">The sequence shown here is derived from an EMBL/GenBank/DDBJ whole genome shotgun (WGS) entry which is preliminary data.</text>
</comment>
<evidence type="ECO:0000256" key="1">
    <source>
        <dbReference type="ARBA" id="ARBA00004141"/>
    </source>
</evidence>
<accession>X1END4</accession>
<feature type="transmembrane region" description="Helical" evidence="9">
    <location>
        <begin position="18"/>
        <end position="36"/>
    </location>
</feature>
<dbReference type="SUPFAM" id="SSF103491">
    <property type="entry name" value="Preprotein translocase SecY subunit"/>
    <property type="match status" value="1"/>
</dbReference>
<dbReference type="InterPro" id="IPR023201">
    <property type="entry name" value="SecY_dom_sf"/>
</dbReference>
<dbReference type="GO" id="GO:0015031">
    <property type="term" value="P:protein transport"/>
    <property type="evidence" value="ECO:0007669"/>
    <property type="project" value="UniProtKB-KW"/>
</dbReference>
<feature type="transmembrane region" description="Helical" evidence="9">
    <location>
        <begin position="113"/>
        <end position="133"/>
    </location>
</feature>
<dbReference type="PRINTS" id="PR00303">
    <property type="entry name" value="SECYTRNLCASE"/>
</dbReference>
<dbReference type="InterPro" id="IPR026593">
    <property type="entry name" value="SecY"/>
</dbReference>
<comment type="subcellular location">
    <subcellularLocation>
        <location evidence="1">Membrane</location>
        <topology evidence="1">Multi-pass membrane protein</topology>
    </subcellularLocation>
</comment>
<evidence type="ECO:0000256" key="3">
    <source>
        <dbReference type="ARBA" id="ARBA00022448"/>
    </source>
</evidence>
<dbReference type="InterPro" id="IPR030659">
    <property type="entry name" value="SecY_CS"/>
</dbReference>
<keyword evidence="3" id="KW-0813">Transport</keyword>
<evidence type="ECO:0008006" key="11">
    <source>
        <dbReference type="Google" id="ProtNLM"/>
    </source>
</evidence>
<dbReference type="PROSITE" id="PS00756">
    <property type="entry name" value="SECY_2"/>
    <property type="match status" value="1"/>
</dbReference>
<keyword evidence="6 9" id="KW-1133">Transmembrane helix</keyword>
<evidence type="ECO:0000256" key="6">
    <source>
        <dbReference type="ARBA" id="ARBA00022989"/>
    </source>
</evidence>
<keyword evidence="4 9" id="KW-0812">Transmembrane</keyword>
<feature type="transmembrane region" description="Helical" evidence="9">
    <location>
        <begin position="258"/>
        <end position="279"/>
    </location>
</feature>
<proteinExistence type="inferred from homology"/>
<name>X1END4_9ZZZZ</name>
<keyword evidence="5" id="KW-0653">Protein transport</keyword>